<dbReference type="RefSeq" id="WP_326506577.1">
    <property type="nucleotide sequence ID" value="NZ_JAWIIV010000008.1"/>
</dbReference>
<feature type="compositionally biased region" description="Basic and acidic residues" evidence="1">
    <location>
        <begin position="30"/>
        <end position="39"/>
    </location>
</feature>
<gene>
    <name evidence="3" type="ORF">RY831_11950</name>
</gene>
<feature type="region of interest" description="Disordered" evidence="1">
    <location>
        <begin position="1"/>
        <end position="43"/>
    </location>
</feature>
<comment type="caution">
    <text evidence="3">The sequence shown here is derived from an EMBL/GenBank/DDBJ whole genome shotgun (WGS) entry which is preliminary data.</text>
</comment>
<protein>
    <recommendedName>
        <fullName evidence="5">Transmembrane protein</fullName>
    </recommendedName>
</protein>
<evidence type="ECO:0008006" key="5">
    <source>
        <dbReference type="Google" id="ProtNLM"/>
    </source>
</evidence>
<accession>A0ABU6J8A7</accession>
<keyword evidence="2" id="KW-0812">Transmembrane</keyword>
<evidence type="ECO:0000313" key="3">
    <source>
        <dbReference type="EMBL" id="MEC4719866.1"/>
    </source>
</evidence>
<sequence>MNIDDERTASPMAGDAPERRRLHANPSADKGPKDARDGIGDPGIGSFARFPLPPLPTLPLDANRESASISSYFRYNLPAILIVCIIAAAIGVAIGSHFAAEPAGLISESRPYDAYLQDRMDESPAMPSDTLIQRIEEMRRIAAEDGMGDVAGIAATAGTEGTAGTAETEIIQGTAPSLSASPSTFTAPVAKRPEQGMEQGAAARQPATGIRSGDPCTAASMALALCDHR</sequence>
<keyword evidence="2" id="KW-0472">Membrane</keyword>
<name>A0ABU6J8A7_9BURK</name>
<feature type="transmembrane region" description="Helical" evidence="2">
    <location>
        <begin position="79"/>
        <end position="100"/>
    </location>
</feature>
<keyword evidence="2" id="KW-1133">Transmembrane helix</keyword>
<evidence type="ECO:0000313" key="4">
    <source>
        <dbReference type="Proteomes" id="UP001352263"/>
    </source>
</evidence>
<evidence type="ECO:0000256" key="1">
    <source>
        <dbReference type="SAM" id="MobiDB-lite"/>
    </source>
</evidence>
<organism evidence="3 4">
    <name type="scientific">Noviherbaspirillum album</name>
    <dbReference type="NCBI Taxonomy" id="3080276"/>
    <lineage>
        <taxon>Bacteria</taxon>
        <taxon>Pseudomonadati</taxon>
        <taxon>Pseudomonadota</taxon>
        <taxon>Betaproteobacteria</taxon>
        <taxon>Burkholderiales</taxon>
        <taxon>Oxalobacteraceae</taxon>
        <taxon>Noviherbaspirillum</taxon>
    </lineage>
</organism>
<keyword evidence="4" id="KW-1185">Reference proteome</keyword>
<dbReference type="Proteomes" id="UP001352263">
    <property type="component" value="Unassembled WGS sequence"/>
</dbReference>
<reference evidence="3 4" key="1">
    <citation type="submission" date="2023-10" db="EMBL/GenBank/DDBJ databases">
        <title>Noviherbaspirillum sp. CPCC 100848 genome assembly.</title>
        <authorList>
            <person name="Li X.Y."/>
            <person name="Fang X.M."/>
        </authorList>
    </citation>
    <scope>NUCLEOTIDE SEQUENCE [LARGE SCALE GENOMIC DNA]</scope>
    <source>
        <strain evidence="3 4">CPCC 100848</strain>
    </source>
</reference>
<proteinExistence type="predicted"/>
<dbReference type="EMBL" id="JAWIIV010000008">
    <property type="protein sequence ID" value="MEC4719866.1"/>
    <property type="molecule type" value="Genomic_DNA"/>
</dbReference>
<evidence type="ECO:0000256" key="2">
    <source>
        <dbReference type="SAM" id="Phobius"/>
    </source>
</evidence>